<name>A0A9W6AY02_ASPTU</name>
<dbReference type="GO" id="GO:0004497">
    <property type="term" value="F:monooxygenase activity"/>
    <property type="evidence" value="ECO:0007669"/>
    <property type="project" value="UniProtKB-KW"/>
</dbReference>
<dbReference type="GO" id="GO:0005506">
    <property type="term" value="F:iron ion binding"/>
    <property type="evidence" value="ECO:0007669"/>
    <property type="project" value="InterPro"/>
</dbReference>
<keyword evidence="4" id="KW-0408">Iron</keyword>
<dbReference type="AlphaFoldDB" id="A0A9W6AY02"/>
<evidence type="ECO:0000256" key="3">
    <source>
        <dbReference type="ARBA" id="ARBA00023033"/>
    </source>
</evidence>
<dbReference type="InterPro" id="IPR001128">
    <property type="entry name" value="Cyt_P450"/>
</dbReference>
<gene>
    <name evidence="6" type="ORF">AtubIFM56815_003470</name>
</gene>
<dbReference type="PRINTS" id="PR00463">
    <property type="entry name" value="EP450I"/>
</dbReference>
<organism evidence="6 7">
    <name type="scientific">Aspergillus tubingensis</name>
    <dbReference type="NCBI Taxonomy" id="5068"/>
    <lineage>
        <taxon>Eukaryota</taxon>
        <taxon>Fungi</taxon>
        <taxon>Dikarya</taxon>
        <taxon>Ascomycota</taxon>
        <taxon>Pezizomycotina</taxon>
        <taxon>Eurotiomycetes</taxon>
        <taxon>Eurotiomycetidae</taxon>
        <taxon>Eurotiales</taxon>
        <taxon>Aspergillaceae</taxon>
        <taxon>Aspergillus</taxon>
        <taxon>Aspergillus subgen. Circumdati</taxon>
    </lineage>
</organism>
<dbReference type="EMBL" id="BRPE01000015">
    <property type="protein sequence ID" value="GLA89002.1"/>
    <property type="molecule type" value="Genomic_DNA"/>
</dbReference>
<dbReference type="InterPro" id="IPR036396">
    <property type="entry name" value="Cyt_P450_sf"/>
</dbReference>
<dbReference type="Proteomes" id="UP001144157">
    <property type="component" value="Unassembled WGS sequence"/>
</dbReference>
<proteinExistence type="inferred from homology"/>
<dbReference type="InterPro" id="IPR002401">
    <property type="entry name" value="Cyt_P450_E_grp-I"/>
</dbReference>
<keyword evidence="4" id="KW-0349">Heme</keyword>
<dbReference type="InterPro" id="IPR050121">
    <property type="entry name" value="Cytochrome_P450_monoxygenase"/>
</dbReference>
<reference evidence="6" key="1">
    <citation type="submission" date="2022-07" db="EMBL/GenBank/DDBJ databases">
        <title>Taxonomy of Aspergillus series Nigri: significant species reduction supported by multi-species coalescent approaches.</title>
        <authorList>
            <person name="Bian C."/>
            <person name="Kusuya Y."/>
            <person name="Sklenar F."/>
            <person name="D'hooge E."/>
            <person name="Yaguchi T."/>
            <person name="Takahashi H."/>
            <person name="Hubka V."/>
        </authorList>
    </citation>
    <scope>NUCLEOTIDE SEQUENCE</scope>
    <source>
        <strain evidence="6">IFM 56815</strain>
    </source>
</reference>
<evidence type="ECO:0000313" key="7">
    <source>
        <dbReference type="Proteomes" id="UP001144157"/>
    </source>
</evidence>
<keyword evidence="3" id="KW-0503">Monooxygenase</keyword>
<evidence type="ECO:0008006" key="8">
    <source>
        <dbReference type="Google" id="ProtNLM"/>
    </source>
</evidence>
<dbReference type="Gene3D" id="1.10.630.10">
    <property type="entry name" value="Cytochrome P450"/>
    <property type="match status" value="1"/>
</dbReference>
<evidence type="ECO:0000256" key="1">
    <source>
        <dbReference type="ARBA" id="ARBA00010617"/>
    </source>
</evidence>
<keyword evidence="4" id="KW-0479">Metal-binding</keyword>
<evidence type="ECO:0000256" key="5">
    <source>
        <dbReference type="SAM" id="MobiDB-lite"/>
    </source>
</evidence>
<protein>
    <recommendedName>
        <fullName evidence="8">Cytochrome P450</fullName>
    </recommendedName>
</protein>
<keyword evidence="2" id="KW-0560">Oxidoreductase</keyword>
<dbReference type="GO" id="GO:0020037">
    <property type="term" value="F:heme binding"/>
    <property type="evidence" value="ECO:0007669"/>
    <property type="project" value="InterPro"/>
</dbReference>
<comment type="caution">
    <text evidence="6">The sequence shown here is derived from an EMBL/GenBank/DDBJ whole genome shotgun (WGS) entry which is preliminary data.</text>
</comment>
<evidence type="ECO:0000256" key="4">
    <source>
        <dbReference type="PIRSR" id="PIRSR602401-1"/>
    </source>
</evidence>
<dbReference type="SUPFAM" id="SSF48264">
    <property type="entry name" value="Cytochrome P450"/>
    <property type="match status" value="1"/>
</dbReference>
<evidence type="ECO:0000256" key="2">
    <source>
        <dbReference type="ARBA" id="ARBA00023002"/>
    </source>
</evidence>
<feature type="region of interest" description="Disordered" evidence="5">
    <location>
        <begin position="1"/>
        <end position="24"/>
    </location>
</feature>
<comment type="cofactor">
    <cofactor evidence="4">
        <name>heme</name>
        <dbReference type="ChEBI" id="CHEBI:30413"/>
    </cofactor>
</comment>
<dbReference type="Pfam" id="PF00067">
    <property type="entry name" value="p450"/>
    <property type="match status" value="1"/>
</dbReference>
<sequence length="100" mass="11635">MNPEVFPEPQTFDPNRWLDTQSDGTEDRHFVPFLRGARDCIGKNMAYAKIYILLALIVRRFEFKVHDTTLADVEPFRDHLVTRVADNSQGVRVMVTKLQE</sequence>
<comment type="similarity">
    <text evidence="1">Belongs to the cytochrome P450 family.</text>
</comment>
<feature type="binding site" description="axial binding residue" evidence="4">
    <location>
        <position position="40"/>
    </location>
    <ligand>
        <name>heme</name>
        <dbReference type="ChEBI" id="CHEBI:30413"/>
    </ligand>
    <ligandPart>
        <name>Fe</name>
        <dbReference type="ChEBI" id="CHEBI:18248"/>
    </ligandPart>
</feature>
<evidence type="ECO:0000313" key="6">
    <source>
        <dbReference type="EMBL" id="GLA89002.1"/>
    </source>
</evidence>
<accession>A0A9W6AY02</accession>
<dbReference type="PANTHER" id="PTHR24305">
    <property type="entry name" value="CYTOCHROME P450"/>
    <property type="match status" value="1"/>
</dbReference>
<dbReference type="PANTHER" id="PTHR24305:SF166">
    <property type="entry name" value="CYTOCHROME P450 12A4, MITOCHONDRIAL-RELATED"/>
    <property type="match status" value="1"/>
</dbReference>
<dbReference type="GO" id="GO:0016705">
    <property type="term" value="F:oxidoreductase activity, acting on paired donors, with incorporation or reduction of molecular oxygen"/>
    <property type="evidence" value="ECO:0007669"/>
    <property type="project" value="InterPro"/>
</dbReference>